<evidence type="ECO:0000313" key="3">
    <source>
        <dbReference type="EMBL" id="KLN52790.1"/>
    </source>
</evidence>
<keyword evidence="3" id="KW-0436">Ligase</keyword>
<dbReference type="InterPro" id="IPR020845">
    <property type="entry name" value="AMP-binding_CS"/>
</dbReference>
<comment type="caution">
    <text evidence="3">The sequence shown here is derived from an EMBL/GenBank/DDBJ whole genome shotgun (WGS) entry which is preliminary data.</text>
</comment>
<evidence type="ECO:0000313" key="4">
    <source>
        <dbReference type="Proteomes" id="UP000035170"/>
    </source>
</evidence>
<dbReference type="EMBL" id="JZWI01000044">
    <property type="protein sequence ID" value="KLN52790.1"/>
    <property type="molecule type" value="Genomic_DNA"/>
</dbReference>
<dbReference type="SUPFAM" id="SSF56801">
    <property type="entry name" value="Acetyl-CoA synthetase-like"/>
    <property type="match status" value="1"/>
</dbReference>
<feature type="domain" description="AMP-dependent synthetase/ligase" evidence="1">
    <location>
        <begin position="42"/>
        <end position="402"/>
    </location>
</feature>
<dbReference type="Gene3D" id="3.30.300.30">
    <property type="match status" value="1"/>
</dbReference>
<dbReference type="InterPro" id="IPR025110">
    <property type="entry name" value="AMP-bd_C"/>
</dbReference>
<dbReference type="InterPro" id="IPR042099">
    <property type="entry name" value="ANL_N_sf"/>
</dbReference>
<gene>
    <name evidence="3" type="primary">dhbE1</name>
    <name evidence="3" type="ORF">VPARA_60570</name>
</gene>
<organism evidence="3 4">
    <name type="scientific">Variovorax paradoxus</name>
    <dbReference type="NCBI Taxonomy" id="34073"/>
    <lineage>
        <taxon>Bacteria</taxon>
        <taxon>Pseudomonadati</taxon>
        <taxon>Pseudomonadota</taxon>
        <taxon>Betaproteobacteria</taxon>
        <taxon>Burkholderiales</taxon>
        <taxon>Comamonadaceae</taxon>
        <taxon>Variovorax</taxon>
    </lineage>
</organism>
<dbReference type="InterPro" id="IPR000873">
    <property type="entry name" value="AMP-dep_synth/lig_dom"/>
</dbReference>
<protein>
    <submittedName>
        <fullName evidence="3">2,3-dihydroxybenzoate-AMP ligase</fullName>
        <ecNumber evidence="3">6.3.2.-</ecNumber>
    </submittedName>
</protein>
<dbReference type="Proteomes" id="UP000035170">
    <property type="component" value="Unassembled WGS sequence"/>
</dbReference>
<evidence type="ECO:0000259" key="1">
    <source>
        <dbReference type="Pfam" id="PF00501"/>
    </source>
</evidence>
<feature type="domain" description="AMP-binding enzyme C-terminal" evidence="2">
    <location>
        <begin position="457"/>
        <end position="533"/>
    </location>
</feature>
<reference evidence="3 4" key="1">
    <citation type="submission" date="2015-03" db="EMBL/GenBank/DDBJ databases">
        <title>Genome sequence of Variovorax paradoxus TBEA6.</title>
        <authorList>
            <person name="Poehlein A."/>
            <person name="Schuldes J."/>
            <person name="Wuebbeler J.H."/>
            <person name="Hiessl S."/>
            <person name="Steinbuechel A."/>
            <person name="Daniel R."/>
        </authorList>
    </citation>
    <scope>NUCLEOTIDE SEQUENCE [LARGE SCALE GENOMIC DNA]</scope>
    <source>
        <strain evidence="3 4">TBEA6</strain>
    </source>
</reference>
<dbReference type="Gene3D" id="3.40.50.12780">
    <property type="entry name" value="N-terminal domain of ligase-like"/>
    <property type="match status" value="1"/>
</dbReference>
<dbReference type="GO" id="GO:0016878">
    <property type="term" value="F:acid-thiol ligase activity"/>
    <property type="evidence" value="ECO:0007669"/>
    <property type="project" value="UniProtKB-ARBA"/>
</dbReference>
<dbReference type="AlphaFoldDB" id="A0A0H2M6T8"/>
<dbReference type="PROSITE" id="PS00455">
    <property type="entry name" value="AMP_BINDING"/>
    <property type="match status" value="1"/>
</dbReference>
<accession>A0A0H2M6T8</accession>
<evidence type="ECO:0000259" key="2">
    <source>
        <dbReference type="Pfam" id="PF13193"/>
    </source>
</evidence>
<dbReference type="InterPro" id="IPR050237">
    <property type="entry name" value="ATP-dep_AMP-bd_enzyme"/>
</dbReference>
<dbReference type="Pfam" id="PF13193">
    <property type="entry name" value="AMP-binding_C"/>
    <property type="match status" value="1"/>
</dbReference>
<sequence>MSDIETRPRLALPGVVYTPPAQAERYLREGAWQPTTIGSALRQVARKYPQRTAYVCEDRRISFAEVDEKSSRLAAGLRALGLRPGDRAIFQMGTGIETALALFGCFKAGVLPVCTIPQYRSMEISTLAEATRPSAFFVQADVSPNFDQVGFAAEMAEAHHMPHLLVSGGSTESPGRSIESLIAQHASDSLQEEWNHCDVAALQLSGGSTGVPKVIPRYHGEYLAHTKAWCDHFGCEDGDVGIWALSMLHNAGMMFSLLRSVLYGATTVLMPKWDVARFFSLLERERVQHAFTIGPHAPSIAGYSGAVTHDLSSLQLTLTLIGAEPIERGTARPATNMYGITEGLVLAGAPQFPSAIRHGSIGTVCWEHDEVRILEPDTEKEVPLGECGELCFRGPSSLRGYYAAPEITAASMTSDGFFRTSDMVRASREGALTTYHFEGRMRDNINRGGEKFGTEDIEFLLARHPQIADGKVVAMPDPIYGEKACAYLIPRNGAALPSVPELAAFLVSRGLAKYKCPEHIEAVTTFPITRVGKLDRQQMRQAIAEKLAGEIQRR</sequence>
<keyword evidence="4" id="KW-1185">Reference proteome</keyword>
<dbReference type="PATRIC" id="fig|34073.19.peg.6221"/>
<name>A0A0H2M6T8_VARPD</name>
<dbReference type="Pfam" id="PF00501">
    <property type="entry name" value="AMP-binding"/>
    <property type="match status" value="1"/>
</dbReference>
<dbReference type="RefSeq" id="WP_047787211.1">
    <property type="nucleotide sequence ID" value="NZ_JZWI01000044.1"/>
</dbReference>
<dbReference type="PANTHER" id="PTHR43767">
    <property type="entry name" value="LONG-CHAIN-FATTY-ACID--COA LIGASE"/>
    <property type="match status" value="1"/>
</dbReference>
<dbReference type="PANTHER" id="PTHR43767:SF1">
    <property type="entry name" value="NONRIBOSOMAL PEPTIDE SYNTHASE PES1 (EUROFUNG)-RELATED"/>
    <property type="match status" value="1"/>
</dbReference>
<dbReference type="InterPro" id="IPR045851">
    <property type="entry name" value="AMP-bd_C_sf"/>
</dbReference>
<dbReference type="EC" id="6.3.2.-" evidence="3"/>
<proteinExistence type="predicted"/>